<evidence type="ECO:0000313" key="1">
    <source>
        <dbReference type="EMBL" id="PZQ57070.1"/>
    </source>
</evidence>
<dbReference type="Proteomes" id="UP000249082">
    <property type="component" value="Unassembled WGS sequence"/>
</dbReference>
<organism evidence="1 2">
    <name type="scientific">Novosphingobium pentaromativorans</name>
    <dbReference type="NCBI Taxonomy" id="205844"/>
    <lineage>
        <taxon>Bacteria</taxon>
        <taxon>Pseudomonadati</taxon>
        <taxon>Pseudomonadota</taxon>
        <taxon>Alphaproteobacteria</taxon>
        <taxon>Sphingomonadales</taxon>
        <taxon>Sphingomonadaceae</taxon>
        <taxon>Novosphingobium</taxon>
    </lineage>
</organism>
<name>A0A2W5R0J0_9SPHN</name>
<reference evidence="1 2" key="1">
    <citation type="submission" date="2017-08" db="EMBL/GenBank/DDBJ databases">
        <title>Infants hospitalized years apart are colonized by the same room-sourced microbial strains.</title>
        <authorList>
            <person name="Brooks B."/>
            <person name="Olm M.R."/>
            <person name="Firek B.A."/>
            <person name="Baker R."/>
            <person name="Thomas B.C."/>
            <person name="Morowitz M.J."/>
            <person name="Banfield J.F."/>
        </authorList>
    </citation>
    <scope>NUCLEOTIDE SEQUENCE [LARGE SCALE GENOMIC DNA]</scope>
    <source>
        <strain evidence="1">S2_005_002_R2_33</strain>
    </source>
</reference>
<dbReference type="AlphaFoldDB" id="A0A2W5R0J0"/>
<proteinExistence type="predicted"/>
<sequence length="61" mass="7173">MTEQMFRLLERNQKLDVLLRLAQGRRFADPLEIARLKRLKQEFRGRLARLLLPPATVANSL</sequence>
<accession>A0A2W5R0J0</accession>
<dbReference type="EMBL" id="QFPX01000002">
    <property type="protein sequence ID" value="PZQ57070.1"/>
    <property type="molecule type" value="Genomic_DNA"/>
</dbReference>
<evidence type="ECO:0000313" key="2">
    <source>
        <dbReference type="Proteomes" id="UP000249082"/>
    </source>
</evidence>
<protein>
    <submittedName>
        <fullName evidence="1">DUF465 domain-containing protein</fullName>
    </submittedName>
</protein>
<comment type="caution">
    <text evidence="1">The sequence shown here is derived from an EMBL/GenBank/DDBJ whole genome shotgun (WGS) entry which is preliminary data.</text>
</comment>
<gene>
    <name evidence="1" type="ORF">DI555_02840</name>
</gene>